<dbReference type="InterPro" id="IPR050951">
    <property type="entry name" value="Retrovirus_Pol_polyprotein"/>
</dbReference>
<dbReference type="Pfam" id="PF17917">
    <property type="entry name" value="RT_RNaseH"/>
    <property type="match status" value="1"/>
</dbReference>
<evidence type="ECO:0000256" key="4">
    <source>
        <dbReference type="ARBA" id="ARBA00022759"/>
    </source>
</evidence>
<dbReference type="InterPro" id="IPR041373">
    <property type="entry name" value="RT_RNaseH"/>
</dbReference>
<dbReference type="SUPFAM" id="SSF56672">
    <property type="entry name" value="DNA/RNA polymerases"/>
    <property type="match status" value="1"/>
</dbReference>
<dbReference type="WBParaSite" id="nRc.2.0.1.t36893-RA">
    <property type="protein sequence ID" value="nRc.2.0.1.t36893-RA"/>
    <property type="gene ID" value="nRc.2.0.1.g36893"/>
</dbReference>
<dbReference type="GO" id="GO:0003964">
    <property type="term" value="F:RNA-directed DNA polymerase activity"/>
    <property type="evidence" value="ECO:0007669"/>
    <property type="project" value="UniProtKB-KW"/>
</dbReference>
<sequence length="380" mass="43870">MSMDCQVATAAADHDLTDHEPTALDKSLPCRMDQQKLDFALNKMTAKTYVTTPQRTKALRMLRQNHYVFSLPGDKPTFTNELTISIDTGTAKPDSNYQFSNDHKIALEGIKKALTSSPFLRYPVYDGKAQFVIQTDASTTPIGAILYQENGKDQWVTTYNSRMLTDTETRYSTMERECLPIVYSFRMYRHYVYGQKVIIRTDNKPLQWFKEEKCRNSQLQWFAINLQDYNYKVEYVKGKDNACADFLLRKDEHEKSLDLRTEELATEIFSTNFCSALSDADVDGEWFQGLTTTMSLAAILVSPCSVTQYAYVNHLLARHAQSFNMATCTAFYMCMWYCTDGNPRSRLSDWMNRIPERKPAFDQDPSIRLQSFCLVPHHLR</sequence>
<dbReference type="PANTHER" id="PTHR37984:SF5">
    <property type="entry name" value="PROTEIN NYNRIN-LIKE"/>
    <property type="match status" value="1"/>
</dbReference>
<dbReference type="GO" id="GO:0016787">
    <property type="term" value="F:hydrolase activity"/>
    <property type="evidence" value="ECO:0007669"/>
    <property type="project" value="UniProtKB-KW"/>
</dbReference>
<keyword evidence="3" id="KW-0540">Nuclease</keyword>
<name>A0A915KDM3_ROMCU</name>
<keyword evidence="6" id="KW-0695">RNA-directed DNA polymerase</keyword>
<keyword evidence="1" id="KW-0808">Transferase</keyword>
<accession>A0A915KDM3</accession>
<proteinExistence type="predicted"/>
<dbReference type="PANTHER" id="PTHR37984">
    <property type="entry name" value="PROTEIN CBG26694"/>
    <property type="match status" value="1"/>
</dbReference>
<dbReference type="FunFam" id="3.10.20.370:FF:000001">
    <property type="entry name" value="Retrovirus-related Pol polyprotein from transposon 17.6-like protein"/>
    <property type="match status" value="1"/>
</dbReference>
<evidence type="ECO:0000256" key="3">
    <source>
        <dbReference type="ARBA" id="ARBA00022722"/>
    </source>
</evidence>
<evidence type="ECO:0000259" key="7">
    <source>
        <dbReference type="Pfam" id="PF17917"/>
    </source>
</evidence>
<dbReference type="CDD" id="cd09274">
    <property type="entry name" value="RNase_HI_RT_Ty3"/>
    <property type="match status" value="1"/>
</dbReference>
<reference evidence="9" key="1">
    <citation type="submission" date="2022-11" db="UniProtKB">
        <authorList>
            <consortium name="WormBaseParasite"/>
        </authorList>
    </citation>
    <scope>IDENTIFICATION</scope>
</reference>
<evidence type="ECO:0000256" key="1">
    <source>
        <dbReference type="ARBA" id="ARBA00022679"/>
    </source>
</evidence>
<keyword evidence="4" id="KW-0255">Endonuclease</keyword>
<dbReference type="AlphaFoldDB" id="A0A915KDM3"/>
<keyword evidence="5" id="KW-0378">Hydrolase</keyword>
<evidence type="ECO:0000256" key="5">
    <source>
        <dbReference type="ARBA" id="ARBA00022801"/>
    </source>
</evidence>
<feature type="domain" description="Reverse transcriptase RNase H-like" evidence="7">
    <location>
        <begin position="128"/>
        <end position="229"/>
    </location>
</feature>
<dbReference type="InterPro" id="IPR043502">
    <property type="entry name" value="DNA/RNA_pol_sf"/>
</dbReference>
<keyword evidence="8" id="KW-1185">Reference proteome</keyword>
<organism evidence="8 9">
    <name type="scientific">Romanomermis culicivorax</name>
    <name type="common">Nematode worm</name>
    <dbReference type="NCBI Taxonomy" id="13658"/>
    <lineage>
        <taxon>Eukaryota</taxon>
        <taxon>Metazoa</taxon>
        <taxon>Ecdysozoa</taxon>
        <taxon>Nematoda</taxon>
        <taxon>Enoplea</taxon>
        <taxon>Dorylaimia</taxon>
        <taxon>Mermithida</taxon>
        <taxon>Mermithoidea</taxon>
        <taxon>Mermithidae</taxon>
        <taxon>Romanomermis</taxon>
    </lineage>
</organism>
<evidence type="ECO:0000256" key="2">
    <source>
        <dbReference type="ARBA" id="ARBA00022695"/>
    </source>
</evidence>
<evidence type="ECO:0000256" key="6">
    <source>
        <dbReference type="ARBA" id="ARBA00022918"/>
    </source>
</evidence>
<protein>
    <submittedName>
        <fullName evidence="9">Reverse transcriptase RNase H-like domain-containing protein</fullName>
    </submittedName>
</protein>
<dbReference type="Proteomes" id="UP000887565">
    <property type="component" value="Unplaced"/>
</dbReference>
<evidence type="ECO:0000313" key="8">
    <source>
        <dbReference type="Proteomes" id="UP000887565"/>
    </source>
</evidence>
<dbReference type="Gene3D" id="3.10.20.370">
    <property type="match status" value="1"/>
</dbReference>
<evidence type="ECO:0000313" key="9">
    <source>
        <dbReference type="WBParaSite" id="nRc.2.0.1.t36893-RA"/>
    </source>
</evidence>
<keyword evidence="2" id="KW-0548">Nucleotidyltransferase</keyword>
<dbReference type="GO" id="GO:0004519">
    <property type="term" value="F:endonuclease activity"/>
    <property type="evidence" value="ECO:0007669"/>
    <property type="project" value="UniProtKB-KW"/>
</dbReference>